<dbReference type="Proteomes" id="UP000219452">
    <property type="component" value="Unassembled WGS sequence"/>
</dbReference>
<dbReference type="SUPFAM" id="SSF56322">
    <property type="entry name" value="ADC synthase"/>
    <property type="match status" value="1"/>
</dbReference>
<dbReference type="InterPro" id="IPR015890">
    <property type="entry name" value="Chorismate_C"/>
</dbReference>
<sequence>MQPDYFSTTSSTTEFYNRTGKPSASHLWETAQLLGFPAALWRLPNKQDKHLIVSFDEVLPRVSADLDELPAGFLISPFDNLASTAPTNMSFGSTLGNSISTESLFLRADIQASFSEPADKREVAIKINAPAGEFQQVLREQMAIQTPEKTAQAVTPLSDPDAQAAYVRNVAHAVEAMQRGEFRKVVLSRTKQVHFTDAPDAVALFDKLCTAYPTAFISAVSIPERGQIWISATPERLVSVDADGIFRTASLAGTQSAFDADGTLKRPAEAMWSQKEIEEQALVSRYIIECFKKIRLREYLEEGPKTVIAGNLMHLSTYFTVDTQAVRYPQLGTVMLRLLHPTSAVCGMPRDVAFNFIGRHETHDREFYSGFLGPVNVNTDNEGAESDLFVHIRCMKLEGNMATLYAGAGLTEDSVPEREWVETEMKCQTLLQVMMN</sequence>
<dbReference type="RefSeq" id="WP_097124412.1">
    <property type="nucleotide sequence ID" value="NZ_OCNH01000001.1"/>
</dbReference>
<accession>A0A286F6W3</accession>
<dbReference type="InterPro" id="IPR005801">
    <property type="entry name" value="ADC_synthase"/>
</dbReference>
<proteinExistence type="predicted"/>
<dbReference type="Gene3D" id="3.60.120.10">
    <property type="entry name" value="Anthranilate synthase"/>
    <property type="match status" value="1"/>
</dbReference>
<gene>
    <name evidence="2" type="ORF">SAMN06269250_0725</name>
</gene>
<name>A0A286F6W3_9BACT</name>
<evidence type="ECO:0000313" key="3">
    <source>
        <dbReference type="Proteomes" id="UP000219452"/>
    </source>
</evidence>
<organism evidence="2 3">
    <name type="scientific">Spirosoma fluviale</name>
    <dbReference type="NCBI Taxonomy" id="1597977"/>
    <lineage>
        <taxon>Bacteria</taxon>
        <taxon>Pseudomonadati</taxon>
        <taxon>Bacteroidota</taxon>
        <taxon>Cytophagia</taxon>
        <taxon>Cytophagales</taxon>
        <taxon>Cytophagaceae</taxon>
        <taxon>Spirosoma</taxon>
    </lineage>
</organism>
<evidence type="ECO:0000259" key="1">
    <source>
        <dbReference type="Pfam" id="PF00425"/>
    </source>
</evidence>
<evidence type="ECO:0000313" key="2">
    <source>
        <dbReference type="EMBL" id="SOD78955.1"/>
    </source>
</evidence>
<keyword evidence="3" id="KW-1185">Reference proteome</keyword>
<dbReference type="AlphaFoldDB" id="A0A286F6W3"/>
<protein>
    <submittedName>
        <fullName evidence="2">Isochorismate synthase</fullName>
    </submittedName>
</protein>
<dbReference type="OrthoDB" id="9806579at2"/>
<dbReference type="EMBL" id="OCNH01000001">
    <property type="protein sequence ID" value="SOD78955.1"/>
    <property type="molecule type" value="Genomic_DNA"/>
</dbReference>
<feature type="domain" description="Chorismate-utilising enzyme C-terminal" evidence="1">
    <location>
        <begin position="163"/>
        <end position="426"/>
    </location>
</feature>
<reference evidence="3" key="1">
    <citation type="submission" date="2017-09" db="EMBL/GenBank/DDBJ databases">
        <authorList>
            <person name="Varghese N."/>
            <person name="Submissions S."/>
        </authorList>
    </citation>
    <scope>NUCLEOTIDE SEQUENCE [LARGE SCALE GENOMIC DNA]</scope>
    <source>
        <strain evidence="3">DSM 29961</strain>
    </source>
</reference>
<dbReference type="PANTHER" id="PTHR42839">
    <property type="entry name" value="ISOCHORISMATE SYNTHASE ENTC"/>
    <property type="match status" value="1"/>
</dbReference>
<dbReference type="Pfam" id="PF00425">
    <property type="entry name" value="Chorismate_bind"/>
    <property type="match status" value="1"/>
</dbReference>
<dbReference type="PANTHER" id="PTHR42839:SF2">
    <property type="entry name" value="ISOCHORISMATE SYNTHASE ENTC"/>
    <property type="match status" value="1"/>
</dbReference>